<organism evidence="1 2">
    <name type="scientific">Flavobacterium crocinum</name>
    <dbReference type="NCBI Taxonomy" id="2183896"/>
    <lineage>
        <taxon>Bacteria</taxon>
        <taxon>Pseudomonadati</taxon>
        <taxon>Bacteroidota</taxon>
        <taxon>Flavobacteriia</taxon>
        <taxon>Flavobacteriales</taxon>
        <taxon>Flavobacteriaceae</taxon>
        <taxon>Flavobacterium</taxon>
    </lineage>
</organism>
<keyword evidence="2" id="KW-1185">Reference proteome</keyword>
<sequence>MSTNHNRIKVADLEKNEQNKILTTNTNGELEFSDISNIKTESYNALDYIIPGKALDARQGKVLKDLIDDANELLTSDNVDLNTLQKLGDAIELVHNSLNTILVNDLSSGGTTKALTAEMGKLLQNTKVDKITGKSLLSDTEITRLATLSNYVHPANHPASIITQDTGNRFVSDTEKSSWNSKADLVSPTFIGIPTAPTAANGTNTSQLATTAFVTNAASVASNNYVLLSGNQTKRGILSFDNGPNPSLINGIQTNSGGNTFSIGAIFNATGGTAVSTTVSVGATGYKIETEGINGILINLKSLFTAGAGITINGVTGSYAMLYRGQNNGVDTYTVNKTGDIIANTFTGGATLTGIPTAPTAPIGTNTTQIATTAFVQNIARPYKAYTALLSQSGTNGPVAIVLENTLGGLPVWSRNSTGLYIATLSGVFTANKTTVSITGSFGGIVTNGARTSENECTITTVKSDTSAYTDGVIYGTTIEIRVYN</sequence>
<dbReference type="AlphaFoldDB" id="A0A2S1YKW6"/>
<reference evidence="1 2" key="1">
    <citation type="submission" date="2018-05" db="EMBL/GenBank/DDBJ databases">
        <title>Genome sequencing of Flavobacterium sp. HYN0056.</title>
        <authorList>
            <person name="Yi H."/>
            <person name="Baek C."/>
        </authorList>
    </citation>
    <scope>NUCLEOTIDE SEQUENCE [LARGE SCALE GENOMIC DNA]</scope>
    <source>
        <strain evidence="1 2">HYN0056</strain>
    </source>
</reference>
<dbReference type="RefSeq" id="WP_109192211.1">
    <property type="nucleotide sequence ID" value="NZ_CP029255.1"/>
</dbReference>
<proteinExistence type="predicted"/>
<dbReference type="KEGG" id="fcr:HYN56_11030"/>
<dbReference type="Proteomes" id="UP000245250">
    <property type="component" value="Chromosome"/>
</dbReference>
<gene>
    <name evidence="1" type="ORF">HYN56_11030</name>
</gene>
<evidence type="ECO:0000313" key="2">
    <source>
        <dbReference type="Proteomes" id="UP000245250"/>
    </source>
</evidence>
<protein>
    <recommendedName>
        <fullName evidence="3">Tail fiber protein</fullName>
    </recommendedName>
</protein>
<dbReference type="InterPro" id="IPR054500">
    <property type="entry name" value="Phage_fiber_rpt"/>
</dbReference>
<dbReference type="OrthoDB" id="1377270at2"/>
<name>A0A2S1YKW6_9FLAO</name>
<dbReference type="EMBL" id="CP029255">
    <property type="protein sequence ID" value="AWK04727.1"/>
    <property type="molecule type" value="Genomic_DNA"/>
</dbReference>
<evidence type="ECO:0000313" key="1">
    <source>
        <dbReference type="EMBL" id="AWK04727.1"/>
    </source>
</evidence>
<dbReference type="Pfam" id="PF22337">
    <property type="entry name" value="Phage_fiber_rpt"/>
    <property type="match status" value="2"/>
</dbReference>
<accession>A0A2S1YKW6</accession>
<evidence type="ECO:0008006" key="3">
    <source>
        <dbReference type="Google" id="ProtNLM"/>
    </source>
</evidence>